<sequence length="106" mass="11205">MAAWAMSCPQLELTWSTTAATLRGCWSSEPNLKAVTVCRPSRAREIGPGIPGPGLAHSSLEGSITGNSGISIFQTSFFSPLVDPETIPLGLPSWLVSYLSRIPATC</sequence>
<accession>A0A0D0DYL2</accession>
<protein>
    <submittedName>
        <fullName evidence="1">Uncharacterized protein</fullName>
    </submittedName>
</protein>
<dbReference type="AlphaFoldDB" id="A0A0D0DYL2"/>
<evidence type="ECO:0000313" key="2">
    <source>
        <dbReference type="Proteomes" id="UP000054538"/>
    </source>
</evidence>
<organism evidence="1 2">
    <name type="scientific">Paxillus rubicundulus Ve08.2h10</name>
    <dbReference type="NCBI Taxonomy" id="930991"/>
    <lineage>
        <taxon>Eukaryota</taxon>
        <taxon>Fungi</taxon>
        <taxon>Dikarya</taxon>
        <taxon>Basidiomycota</taxon>
        <taxon>Agaricomycotina</taxon>
        <taxon>Agaricomycetes</taxon>
        <taxon>Agaricomycetidae</taxon>
        <taxon>Boletales</taxon>
        <taxon>Paxilineae</taxon>
        <taxon>Paxillaceae</taxon>
        <taxon>Paxillus</taxon>
    </lineage>
</organism>
<name>A0A0D0DYL2_9AGAM</name>
<keyword evidence="2" id="KW-1185">Reference proteome</keyword>
<gene>
    <name evidence="1" type="ORF">PAXRUDRAFT_830538</name>
</gene>
<proteinExistence type="predicted"/>
<dbReference type="EMBL" id="KN825349">
    <property type="protein sequence ID" value="KIK91769.1"/>
    <property type="molecule type" value="Genomic_DNA"/>
</dbReference>
<dbReference type="HOGENOM" id="CLU_2224074_0_0_1"/>
<reference evidence="1 2" key="1">
    <citation type="submission" date="2014-04" db="EMBL/GenBank/DDBJ databases">
        <authorList>
            <consortium name="DOE Joint Genome Institute"/>
            <person name="Kuo A."/>
            <person name="Kohler A."/>
            <person name="Jargeat P."/>
            <person name="Nagy L.G."/>
            <person name="Floudas D."/>
            <person name="Copeland A."/>
            <person name="Barry K.W."/>
            <person name="Cichocki N."/>
            <person name="Veneault-Fourrey C."/>
            <person name="LaButti K."/>
            <person name="Lindquist E.A."/>
            <person name="Lipzen A."/>
            <person name="Lundell T."/>
            <person name="Morin E."/>
            <person name="Murat C."/>
            <person name="Sun H."/>
            <person name="Tunlid A."/>
            <person name="Henrissat B."/>
            <person name="Grigoriev I.V."/>
            <person name="Hibbett D.S."/>
            <person name="Martin F."/>
            <person name="Nordberg H.P."/>
            <person name="Cantor M.N."/>
            <person name="Hua S.X."/>
        </authorList>
    </citation>
    <scope>NUCLEOTIDE SEQUENCE [LARGE SCALE GENOMIC DNA]</scope>
    <source>
        <strain evidence="1 2">Ve08.2h10</strain>
    </source>
</reference>
<dbReference type="InParanoid" id="A0A0D0DYL2"/>
<dbReference type="Proteomes" id="UP000054538">
    <property type="component" value="Unassembled WGS sequence"/>
</dbReference>
<reference evidence="2" key="2">
    <citation type="submission" date="2015-01" db="EMBL/GenBank/DDBJ databases">
        <title>Evolutionary Origins and Diversification of the Mycorrhizal Mutualists.</title>
        <authorList>
            <consortium name="DOE Joint Genome Institute"/>
            <consortium name="Mycorrhizal Genomics Consortium"/>
            <person name="Kohler A."/>
            <person name="Kuo A."/>
            <person name="Nagy L.G."/>
            <person name="Floudas D."/>
            <person name="Copeland A."/>
            <person name="Barry K.W."/>
            <person name="Cichocki N."/>
            <person name="Veneault-Fourrey C."/>
            <person name="LaButti K."/>
            <person name="Lindquist E.A."/>
            <person name="Lipzen A."/>
            <person name="Lundell T."/>
            <person name="Morin E."/>
            <person name="Murat C."/>
            <person name="Riley R."/>
            <person name="Ohm R."/>
            <person name="Sun H."/>
            <person name="Tunlid A."/>
            <person name="Henrissat B."/>
            <person name="Grigoriev I.V."/>
            <person name="Hibbett D.S."/>
            <person name="Martin F."/>
        </authorList>
    </citation>
    <scope>NUCLEOTIDE SEQUENCE [LARGE SCALE GENOMIC DNA]</scope>
    <source>
        <strain evidence="2">Ve08.2h10</strain>
    </source>
</reference>
<evidence type="ECO:0000313" key="1">
    <source>
        <dbReference type="EMBL" id="KIK91769.1"/>
    </source>
</evidence>